<evidence type="ECO:0000313" key="4">
    <source>
        <dbReference type="RefSeq" id="XP_018104300.1"/>
    </source>
</evidence>
<feature type="region of interest" description="Disordered" evidence="2">
    <location>
        <begin position="424"/>
        <end position="492"/>
    </location>
</feature>
<dbReference type="KEGG" id="xla:108709187"/>
<feature type="compositionally biased region" description="Polar residues" evidence="2">
    <location>
        <begin position="430"/>
        <end position="448"/>
    </location>
</feature>
<dbReference type="OrthoDB" id="2126613at2759"/>
<accession>A0A1L8H551</accession>
<dbReference type="Bgee" id="108709187">
    <property type="expression patterns" value="Expressed in kidney and 2 other cell types or tissues"/>
</dbReference>
<dbReference type="AlphaFoldDB" id="A0A1L8H551"/>
<keyword evidence="3" id="KW-1185">Reference proteome</keyword>
<reference evidence="4" key="2">
    <citation type="submission" date="2025-08" db="UniProtKB">
        <authorList>
            <consortium name="RefSeq"/>
        </authorList>
    </citation>
    <scope>IDENTIFICATION</scope>
    <source>
        <strain evidence="4">J_2021</strain>
        <tissue evidence="4">Erythrocytes</tissue>
    </source>
</reference>
<sequence length="701" mass="80270">MAAVSVSLPWLESTKSQIQNLQIWKEFSSKLHDAVQQQMNESNIKQFTDLSESEKIFVLEKAAKALHAGDIYNKVSNHISSCLEDNVFSSAAHQLQDSNVPKNQSALVTAHIQDGVINILEKRPALKVKLRVLFNQPLSTSIRNVVWKLQLSNTKARMEYLKQLSMNKARSVLDREISLQCQDLLLKVPAFQHLKENNSVLRTMRNVLSYYHKLQRMEGSLPEPEYLLLLPLVQVALDNNPSASLDSASTNLVEEYVAFMDYRPSIMHRPNSLEASLHEDGLFKEMAQSLKNIAQNLAHTIENIYSSLASAPEEALLMGLTKMLQPVIQVFFVGYLNMSTLLYVWDQHILGLDEPVYNCLSAYSLAFLMLMHDRLSTCISHNELETVIKTQGPSLSVEEFQIVINKYFYSELFKLLNKEGSGPLPVHDPTQATPLWSHISKTTVPQRNRPQDRRQAREERELLRKQVAERQRTEENIQRLQEQEQKKQQEERLSRLLEDTKKRFDEEKSYLENELLQERQQSYEKQKLAEAEISDLQGQIRRLMQQRRTSVGEYSVESLIAPPPSANSQAPNEFSHAAPPAPSEQQAATTVKDVDGKTANTVAFDLLKQIMESADSIVNGHSIAERNTLNAIMKRQLKEYREDVKNSEMEILGHELESNELDRIEEPRRSAIARRLTLAIKRKTEARYTASLKSRERFTKP</sequence>
<dbReference type="GeneID" id="108709187"/>
<feature type="compositionally biased region" description="Basic and acidic residues" evidence="2">
    <location>
        <begin position="449"/>
        <end position="492"/>
    </location>
</feature>
<dbReference type="PaxDb" id="8355-A0A1L8H551"/>
<dbReference type="Proteomes" id="UP000186698">
    <property type="component" value="Chromosome 2S"/>
</dbReference>
<evidence type="ECO:0000256" key="2">
    <source>
        <dbReference type="SAM" id="MobiDB-lite"/>
    </source>
</evidence>
<protein>
    <submittedName>
        <fullName evidence="4">Uncharacterized protein LOC108709187</fullName>
    </submittedName>
</protein>
<dbReference type="OMA" id="PAREKIV"/>
<feature type="region of interest" description="Disordered" evidence="2">
    <location>
        <begin position="561"/>
        <end position="585"/>
    </location>
</feature>
<keyword evidence="1" id="KW-0175">Coiled coil</keyword>
<proteinExistence type="predicted"/>
<dbReference type="RefSeq" id="XP_018104300.1">
    <property type="nucleotide sequence ID" value="XM_018248811.2"/>
</dbReference>
<dbReference type="STRING" id="8355.A0A1L8H551"/>
<gene>
    <name evidence="4" type="primary">LOC108709187</name>
</gene>
<reference evidence="3" key="1">
    <citation type="submission" date="2024-06" db="UniProtKB">
        <authorList>
            <consortium name="RefSeq"/>
        </authorList>
    </citation>
    <scope>NUCLEOTIDE SEQUENCE [LARGE SCALE GENOMIC DNA]</scope>
    <source>
        <strain evidence="3">J_2021</strain>
    </source>
</reference>
<evidence type="ECO:0000313" key="3">
    <source>
        <dbReference type="Proteomes" id="UP000186698"/>
    </source>
</evidence>
<feature type="coiled-coil region" evidence="1">
    <location>
        <begin position="630"/>
        <end position="657"/>
    </location>
</feature>
<organism evidence="3 4">
    <name type="scientific">Xenopus laevis</name>
    <name type="common">African clawed frog</name>
    <dbReference type="NCBI Taxonomy" id="8355"/>
    <lineage>
        <taxon>Eukaryota</taxon>
        <taxon>Metazoa</taxon>
        <taxon>Chordata</taxon>
        <taxon>Craniata</taxon>
        <taxon>Vertebrata</taxon>
        <taxon>Euteleostomi</taxon>
        <taxon>Amphibia</taxon>
        <taxon>Batrachia</taxon>
        <taxon>Anura</taxon>
        <taxon>Pipoidea</taxon>
        <taxon>Pipidae</taxon>
        <taxon>Xenopodinae</taxon>
        <taxon>Xenopus</taxon>
        <taxon>Xenopus</taxon>
    </lineage>
</organism>
<dbReference type="CTD" id="108709187"/>
<evidence type="ECO:0000256" key="1">
    <source>
        <dbReference type="SAM" id="Coils"/>
    </source>
</evidence>
<name>A0A1L8H551_XENLA</name>